<gene>
    <name evidence="1" type="ORF">CPPEL_06050</name>
</gene>
<dbReference type="RefSeq" id="WP_123960267.1">
    <property type="nucleotide sequence ID" value="NZ_CP033898.1"/>
</dbReference>
<dbReference type="Proteomes" id="UP000271426">
    <property type="component" value="Chromosome"/>
</dbReference>
<keyword evidence="2" id="KW-1185">Reference proteome</keyword>
<proteinExistence type="predicted"/>
<dbReference type="AlphaFoldDB" id="A0A3G6IXE9"/>
<evidence type="ECO:0000313" key="1">
    <source>
        <dbReference type="EMBL" id="AZA09328.1"/>
    </source>
</evidence>
<dbReference type="KEGG" id="cpso:CPPEL_06050"/>
<accession>A0A3G6IXE9</accession>
<dbReference type="EMBL" id="CP033898">
    <property type="protein sequence ID" value="AZA09328.1"/>
    <property type="molecule type" value="Genomic_DNA"/>
</dbReference>
<protein>
    <submittedName>
        <fullName evidence="1">Uncharacterized protein</fullName>
    </submittedName>
</protein>
<name>A0A3G6IXE9_9CORY</name>
<sequence>MLTPRQRAMQTEYTKRYRREQARRRQWLSDIADAVGITVRQLTTEPNARAIIDALRDNK</sequence>
<evidence type="ECO:0000313" key="2">
    <source>
        <dbReference type="Proteomes" id="UP000271426"/>
    </source>
</evidence>
<reference evidence="1 2" key="1">
    <citation type="submission" date="2018-11" db="EMBL/GenBank/DDBJ databases">
        <authorList>
            <person name="Kleinhagauer T."/>
            <person name="Glaeser S.P."/>
            <person name="Spergser J."/>
            <person name="Ruckert C."/>
            <person name="Kaempfer P."/>
            <person name="Busse H.-J."/>
        </authorList>
    </citation>
    <scope>NUCLEOTIDE SEQUENCE [LARGE SCALE GENOMIC DNA]</scope>
    <source>
        <strain evidence="1 2">812CH</strain>
    </source>
</reference>
<organism evidence="1 2">
    <name type="scientific">Corynebacterium pseudopelargi</name>
    <dbReference type="NCBI Taxonomy" id="2080757"/>
    <lineage>
        <taxon>Bacteria</taxon>
        <taxon>Bacillati</taxon>
        <taxon>Actinomycetota</taxon>
        <taxon>Actinomycetes</taxon>
        <taxon>Mycobacteriales</taxon>
        <taxon>Corynebacteriaceae</taxon>
        <taxon>Corynebacterium</taxon>
    </lineage>
</organism>